<dbReference type="AlphaFoldDB" id="A0A7R8YT33"/>
<feature type="compositionally biased region" description="Polar residues" evidence="2">
    <location>
        <begin position="663"/>
        <end position="677"/>
    </location>
</feature>
<dbReference type="PANTHER" id="PTHR14758:SF1">
    <property type="entry name" value="CENTROSOME-ASSOCIATED FAM110 C-TERMINAL DOMAIN-CONTAINING PROTEIN"/>
    <property type="match status" value="1"/>
</dbReference>
<evidence type="ECO:0000256" key="1">
    <source>
        <dbReference type="ARBA" id="ARBA00010576"/>
    </source>
</evidence>
<proteinExistence type="inferred from homology"/>
<organism evidence="4 5">
    <name type="scientific">Hermetia illucens</name>
    <name type="common">Black soldier fly</name>
    <dbReference type="NCBI Taxonomy" id="343691"/>
    <lineage>
        <taxon>Eukaryota</taxon>
        <taxon>Metazoa</taxon>
        <taxon>Ecdysozoa</taxon>
        <taxon>Arthropoda</taxon>
        <taxon>Hexapoda</taxon>
        <taxon>Insecta</taxon>
        <taxon>Pterygota</taxon>
        <taxon>Neoptera</taxon>
        <taxon>Endopterygota</taxon>
        <taxon>Diptera</taxon>
        <taxon>Brachycera</taxon>
        <taxon>Stratiomyomorpha</taxon>
        <taxon>Stratiomyidae</taxon>
        <taxon>Hermetiinae</taxon>
        <taxon>Hermetia</taxon>
    </lineage>
</organism>
<feature type="compositionally biased region" description="Basic and acidic residues" evidence="2">
    <location>
        <begin position="565"/>
        <end position="580"/>
    </location>
</feature>
<dbReference type="InParanoid" id="A0A7R8YT33"/>
<name>A0A7R8YT33_HERIL</name>
<gene>
    <name evidence="4" type="ORF">HERILL_LOCUS6223</name>
</gene>
<dbReference type="EMBL" id="LR899010">
    <property type="protein sequence ID" value="CAD7083250.1"/>
    <property type="molecule type" value="Genomic_DNA"/>
</dbReference>
<feature type="compositionally biased region" description="Polar residues" evidence="2">
    <location>
        <begin position="509"/>
        <end position="521"/>
    </location>
</feature>
<dbReference type="Proteomes" id="UP000594454">
    <property type="component" value="Chromosome 2"/>
</dbReference>
<feature type="region of interest" description="Disordered" evidence="2">
    <location>
        <begin position="156"/>
        <end position="208"/>
    </location>
</feature>
<dbReference type="InterPro" id="IPR025741">
    <property type="entry name" value="FAM110_C"/>
</dbReference>
<feature type="compositionally biased region" description="Low complexity" evidence="2">
    <location>
        <begin position="382"/>
        <end position="397"/>
    </location>
</feature>
<feature type="compositionally biased region" description="Low complexity" evidence="2">
    <location>
        <begin position="326"/>
        <end position="335"/>
    </location>
</feature>
<dbReference type="PANTHER" id="PTHR14758">
    <property type="entry name" value="AGAP005440-PA"/>
    <property type="match status" value="1"/>
</dbReference>
<protein>
    <recommendedName>
        <fullName evidence="3">Centrosome-associated FAM110 C-terminal domain-containing protein</fullName>
    </recommendedName>
</protein>
<feature type="region of interest" description="Disordered" evidence="2">
    <location>
        <begin position="1"/>
        <end position="106"/>
    </location>
</feature>
<accession>A0A7R8YT33</accession>
<dbReference type="Pfam" id="PF14160">
    <property type="entry name" value="FAM110_C"/>
    <property type="match status" value="1"/>
</dbReference>
<feature type="compositionally biased region" description="Low complexity" evidence="2">
    <location>
        <begin position="84"/>
        <end position="106"/>
    </location>
</feature>
<dbReference type="FunCoup" id="A0A7R8YT33">
    <property type="interactions" value="1"/>
</dbReference>
<reference evidence="4 5" key="1">
    <citation type="submission" date="2020-11" db="EMBL/GenBank/DDBJ databases">
        <authorList>
            <person name="Wallbank WR R."/>
            <person name="Pardo Diaz C."/>
            <person name="Kozak K."/>
            <person name="Martin S."/>
            <person name="Jiggins C."/>
            <person name="Moest M."/>
            <person name="Warren A I."/>
            <person name="Generalovic N T."/>
            <person name="Byers J.R.P. K."/>
            <person name="Montejo-Kovacevich G."/>
            <person name="Yen C E."/>
        </authorList>
    </citation>
    <scope>NUCLEOTIDE SEQUENCE [LARGE SCALE GENOMIC DNA]</scope>
</reference>
<comment type="similarity">
    <text evidence="1">Belongs to the FAM110 family.</text>
</comment>
<feature type="compositionally biased region" description="Basic residues" evidence="2">
    <location>
        <begin position="188"/>
        <end position="199"/>
    </location>
</feature>
<dbReference type="InterPro" id="IPR025740">
    <property type="entry name" value="FAM110"/>
</dbReference>
<feature type="region of interest" description="Disordered" evidence="2">
    <location>
        <begin position="312"/>
        <end position="412"/>
    </location>
</feature>
<feature type="compositionally biased region" description="Gly residues" evidence="2">
    <location>
        <begin position="161"/>
        <end position="173"/>
    </location>
</feature>
<dbReference type="OMA" id="FYIKSDA"/>
<evidence type="ECO:0000256" key="2">
    <source>
        <dbReference type="SAM" id="MobiDB-lite"/>
    </source>
</evidence>
<feature type="compositionally biased region" description="Low complexity" evidence="2">
    <location>
        <begin position="645"/>
        <end position="661"/>
    </location>
</feature>
<feature type="region of interest" description="Disordered" evidence="2">
    <location>
        <begin position="635"/>
        <end position="682"/>
    </location>
</feature>
<feature type="region of interest" description="Disordered" evidence="2">
    <location>
        <begin position="509"/>
        <end position="542"/>
    </location>
</feature>
<dbReference type="OrthoDB" id="10028183at2759"/>
<feature type="region of interest" description="Disordered" evidence="2">
    <location>
        <begin position="555"/>
        <end position="580"/>
    </location>
</feature>
<keyword evidence="5" id="KW-1185">Reference proteome</keyword>
<evidence type="ECO:0000313" key="4">
    <source>
        <dbReference type="EMBL" id="CAD7083250.1"/>
    </source>
</evidence>
<evidence type="ECO:0000259" key="3">
    <source>
        <dbReference type="Pfam" id="PF14160"/>
    </source>
</evidence>
<feature type="domain" description="Centrosome-associated FAM110 C-terminal" evidence="3">
    <location>
        <begin position="610"/>
        <end position="700"/>
    </location>
</feature>
<sequence>MAAVVYGNSPRHHSRMSNTHHLQHSNTLPQSHHYMSGGGSSSATSNPHHQQPPPLNFATHPVQTPSNSLLLPPASYLSTGTPMSSSSLQPQPQSFPFQHSSAQPQSFSHYHHSSAAALIYAGQRHHSKRKSAVELLAESKPLYVKSETVLDRHQQFTYRSPGGGGGGSGGVVGSGVSPNAQCALSPSRIHHNPHHRSTNRRSASSSSDLLQTKLRKLLNADAKDYAVPEISRCKYDTSQKYDTFSKYQTVKYSQELSVNASADQSDVSVMFPSAFLSPQSLPPHPASDDDIYSYGIDDPLVLTDDYRAISPPAEYAADSSPEKTSNNRSNYQRSYSHSHEVTSDDPDYSSPSYNINSHKSLPDLHSQISRHSPHSEALSCCSRGNRSNKSGGSSLNRDSGGSSGHYTHRSEPCCKQKDPVKLCAPADFRRDSGSSTQHSGNSYYAYGMSSSRYIDCPECRAKYQKDSECLLNFTTPEVPEAFQDDYQEPTKTSRYQDGSIALPANRQAYSQLQQSSPTSKTPDGLPPSGGMTKEPEFSPPLGTFKRQKCLRFKHRNRYSSSNDRNSSRDDTDEDRKPILRSKSDISDRYWNRMDASGKMHMGIDKRGKAESMSQLEKFFDRLGLNDDKFDEIYTPKRRHSDNESDQSSTVFFSDVSTVDSTRLPDSTETNPNSQNYRPTEPPSIVERNARIIKWLCNCRKLQLV</sequence>
<evidence type="ECO:0000313" key="5">
    <source>
        <dbReference type="Proteomes" id="UP000594454"/>
    </source>
</evidence>
<feature type="compositionally biased region" description="Polar residues" evidence="2">
    <location>
        <begin position="16"/>
        <end position="30"/>
    </location>
</feature>